<keyword evidence="10 13" id="KW-0456">Lyase</keyword>
<dbReference type="InterPro" id="IPR036052">
    <property type="entry name" value="TrpB-like_PALP_sf"/>
</dbReference>
<dbReference type="InterPro" id="IPR000634">
    <property type="entry name" value="Ser/Thr_deHydtase_PyrdxlP-BS"/>
</dbReference>
<dbReference type="InterPro" id="IPR004450">
    <property type="entry name" value="Thr_synthase-like"/>
</dbReference>
<evidence type="ECO:0000256" key="12">
    <source>
        <dbReference type="NCBIfam" id="TIGR00260"/>
    </source>
</evidence>
<dbReference type="PANTHER" id="PTHR48078">
    <property type="entry name" value="THREONINE DEHYDRATASE, MITOCHONDRIAL-RELATED"/>
    <property type="match status" value="1"/>
</dbReference>
<evidence type="ECO:0000313" key="16">
    <source>
        <dbReference type="Proteomes" id="UP001332192"/>
    </source>
</evidence>
<dbReference type="GO" id="GO:0004795">
    <property type="term" value="F:threonine synthase activity"/>
    <property type="evidence" value="ECO:0007669"/>
    <property type="project" value="UniProtKB-EC"/>
</dbReference>
<comment type="pathway">
    <text evidence="3 13">Amino-acid biosynthesis; L-threonine biosynthesis; L-threonine from L-aspartate: step 5/5.</text>
</comment>
<evidence type="ECO:0000256" key="11">
    <source>
        <dbReference type="ARBA" id="ARBA00049144"/>
    </source>
</evidence>
<sequence length="374" mass="38786">MTPAPRTPAPRGVLARYREWLALPAGLPEVSLGEGDTPLLRVPSIERALGLRAPLFVKVEGQNPTGSFKDRGMTVAVSLAAHRGRKAVVCASTGNTAASAAAYAARAGLEALVVLPEGAVAGGKLAQAIACGARVAQVDGNFDQALALVREMASRLEVELVNSVNPARLEGQKTAAFEVCDVLGEAPAYLAIPVGNAGNITAYWMGFTQYHEAGRISSRPIMLGFQAEGAAPLVLGRPVSRPETVATAIRIGRPASWQGAIRARDESGGVIAAVSDRAILEAQQELAQREGIFCEPASAASVAGVAQLARAGYFRDASRPIVCVLTGSGLKDPDRAARMGRPGQVVRVTSRLEEVAALLGATVPSHAAPEEPVA</sequence>
<name>A0ABZ1C0L8_9FIRM</name>
<keyword evidence="16" id="KW-1185">Reference proteome</keyword>
<dbReference type="RefSeq" id="WP_324717821.1">
    <property type="nucleotide sequence ID" value="NZ_CP141615.1"/>
</dbReference>
<reference evidence="15 16" key="1">
    <citation type="journal article" date="2024" name="Front. Microbiol.">
        <title>Novel thermophilic genera Geochorda gen. nov. and Carboxydochorda gen. nov. from the deep terrestrial subsurface reveal the ecophysiological diversity in the class Limnochordia.</title>
        <authorList>
            <person name="Karnachuk O.V."/>
            <person name="Lukina A.P."/>
            <person name="Avakyan M.R."/>
            <person name="Kadnikov V.V."/>
            <person name="Begmatov S."/>
            <person name="Beletsky A.V."/>
            <person name="Vlasova K.G."/>
            <person name="Novikov A.A."/>
            <person name="Shcherbakova V.A."/>
            <person name="Mardanov A.V."/>
            <person name="Ravin N.V."/>
        </authorList>
    </citation>
    <scope>NUCLEOTIDE SEQUENCE [LARGE SCALE GENOMIC DNA]</scope>
    <source>
        <strain evidence="15 16">L945</strain>
    </source>
</reference>
<evidence type="ECO:0000256" key="2">
    <source>
        <dbReference type="ARBA" id="ARBA00003648"/>
    </source>
</evidence>
<comment type="similarity">
    <text evidence="4 13">Belongs to the threonine synthase family.</text>
</comment>
<proteinExistence type="inferred from homology"/>
<protein>
    <recommendedName>
        <fullName evidence="6 12">Threonine synthase</fullName>
        <ecNumber evidence="5 12">4.2.3.1</ecNumber>
    </recommendedName>
</protein>
<dbReference type="PROSITE" id="PS00165">
    <property type="entry name" value="DEHYDRATASE_SER_THR"/>
    <property type="match status" value="1"/>
</dbReference>
<comment type="cofactor">
    <cofactor evidence="1 13">
        <name>pyridoxal 5'-phosphate</name>
        <dbReference type="ChEBI" id="CHEBI:597326"/>
    </cofactor>
</comment>
<dbReference type="EMBL" id="CP141615">
    <property type="protein sequence ID" value="WRP18548.1"/>
    <property type="molecule type" value="Genomic_DNA"/>
</dbReference>
<evidence type="ECO:0000256" key="5">
    <source>
        <dbReference type="ARBA" id="ARBA00013028"/>
    </source>
</evidence>
<accession>A0ABZ1C0L8</accession>
<evidence type="ECO:0000313" key="15">
    <source>
        <dbReference type="EMBL" id="WRP18548.1"/>
    </source>
</evidence>
<evidence type="ECO:0000256" key="10">
    <source>
        <dbReference type="ARBA" id="ARBA00023239"/>
    </source>
</evidence>
<dbReference type="EC" id="4.2.3.1" evidence="5 12"/>
<dbReference type="SUPFAM" id="SSF53686">
    <property type="entry name" value="Tryptophan synthase beta subunit-like PLP-dependent enzymes"/>
    <property type="match status" value="1"/>
</dbReference>
<organism evidence="15 16">
    <name type="scientific">Carboxydichorda subterranea</name>
    <dbReference type="NCBI Taxonomy" id="3109565"/>
    <lineage>
        <taxon>Bacteria</taxon>
        <taxon>Bacillati</taxon>
        <taxon>Bacillota</taxon>
        <taxon>Limnochordia</taxon>
        <taxon>Limnochordales</taxon>
        <taxon>Geochordaceae</taxon>
        <taxon>Carboxydichorda</taxon>
    </lineage>
</organism>
<dbReference type="Proteomes" id="UP001332192">
    <property type="component" value="Chromosome"/>
</dbReference>
<evidence type="ECO:0000256" key="1">
    <source>
        <dbReference type="ARBA" id="ARBA00001933"/>
    </source>
</evidence>
<evidence type="ECO:0000256" key="13">
    <source>
        <dbReference type="PIRNR" id="PIRNR038945"/>
    </source>
</evidence>
<dbReference type="InterPro" id="IPR001926">
    <property type="entry name" value="TrpB-like_PALP"/>
</dbReference>
<evidence type="ECO:0000256" key="7">
    <source>
        <dbReference type="ARBA" id="ARBA00022605"/>
    </source>
</evidence>
<comment type="catalytic activity">
    <reaction evidence="11 13">
        <text>O-phospho-L-homoserine + H2O = L-threonine + phosphate</text>
        <dbReference type="Rhea" id="RHEA:10840"/>
        <dbReference type="ChEBI" id="CHEBI:15377"/>
        <dbReference type="ChEBI" id="CHEBI:43474"/>
        <dbReference type="ChEBI" id="CHEBI:57590"/>
        <dbReference type="ChEBI" id="CHEBI:57926"/>
        <dbReference type="EC" id="4.2.3.1"/>
    </reaction>
</comment>
<evidence type="ECO:0000256" key="4">
    <source>
        <dbReference type="ARBA" id="ARBA00005517"/>
    </source>
</evidence>
<dbReference type="InterPro" id="IPR026260">
    <property type="entry name" value="Thr_Synthase_bac/arc"/>
</dbReference>
<evidence type="ECO:0000259" key="14">
    <source>
        <dbReference type="PROSITE" id="PS50206"/>
    </source>
</evidence>
<evidence type="ECO:0000256" key="3">
    <source>
        <dbReference type="ARBA" id="ARBA00004979"/>
    </source>
</evidence>
<dbReference type="InterPro" id="IPR050147">
    <property type="entry name" value="Ser/Thr_Dehydratase"/>
</dbReference>
<dbReference type="Pfam" id="PF00291">
    <property type="entry name" value="PALP"/>
    <property type="match status" value="1"/>
</dbReference>
<gene>
    <name evidence="15" type="primary">thrC</name>
    <name evidence="15" type="ORF">U7230_05980</name>
</gene>
<keyword evidence="9 13" id="KW-0663">Pyridoxal phosphate</keyword>
<keyword evidence="8 13" id="KW-0791">Threonine biosynthesis</keyword>
<feature type="domain" description="Rhodanese" evidence="14">
    <location>
        <begin position="88"/>
        <end position="154"/>
    </location>
</feature>
<dbReference type="PIRSF" id="PIRSF038945">
    <property type="entry name" value="Thr_synthase"/>
    <property type="match status" value="1"/>
</dbReference>
<evidence type="ECO:0000256" key="8">
    <source>
        <dbReference type="ARBA" id="ARBA00022697"/>
    </source>
</evidence>
<dbReference type="PANTHER" id="PTHR48078:SF6">
    <property type="entry name" value="L-THREONINE DEHYDRATASE CATABOLIC TDCB"/>
    <property type="match status" value="1"/>
</dbReference>
<evidence type="ECO:0000256" key="6">
    <source>
        <dbReference type="ARBA" id="ARBA00018679"/>
    </source>
</evidence>
<evidence type="ECO:0000256" key="9">
    <source>
        <dbReference type="ARBA" id="ARBA00022898"/>
    </source>
</evidence>
<dbReference type="PROSITE" id="PS50206">
    <property type="entry name" value="RHODANESE_3"/>
    <property type="match status" value="1"/>
</dbReference>
<comment type="function">
    <text evidence="2 13">Catalyzes the gamma-elimination of phosphate from L-phosphohomoserine and the beta-addition of water to produce L-threonine.</text>
</comment>
<keyword evidence="7 13" id="KW-0028">Amino-acid biosynthesis</keyword>
<dbReference type="InterPro" id="IPR001763">
    <property type="entry name" value="Rhodanese-like_dom"/>
</dbReference>
<dbReference type="NCBIfam" id="TIGR00260">
    <property type="entry name" value="thrC"/>
    <property type="match status" value="1"/>
</dbReference>
<dbReference type="Gene3D" id="3.40.50.1100">
    <property type="match status" value="2"/>
</dbReference>
<dbReference type="CDD" id="cd01563">
    <property type="entry name" value="Thr-synth_1"/>
    <property type="match status" value="1"/>
</dbReference>